<protein>
    <recommendedName>
        <fullName evidence="5">G-protein coupled receptors family 1 profile domain-containing protein</fullName>
    </recommendedName>
</protein>
<reference evidence="3" key="3">
    <citation type="submission" date="2015-06" db="UniProtKB">
        <authorList>
            <consortium name="EnsemblMetazoa"/>
        </authorList>
    </citation>
    <scope>IDENTIFICATION</scope>
</reference>
<dbReference type="EnsemblMetazoa" id="CapteT187990">
    <property type="protein sequence ID" value="CapteP187990"/>
    <property type="gene ID" value="CapteG187990"/>
</dbReference>
<feature type="transmembrane region" description="Helical" evidence="1">
    <location>
        <begin position="204"/>
        <end position="230"/>
    </location>
</feature>
<feature type="transmembrane region" description="Helical" evidence="1">
    <location>
        <begin position="94"/>
        <end position="114"/>
    </location>
</feature>
<accession>R7U483</accession>
<gene>
    <name evidence="2" type="ORF">CAPTEDRAFT_187990</name>
</gene>
<feature type="transmembrane region" description="Helical" evidence="1">
    <location>
        <begin position="126"/>
        <end position="150"/>
    </location>
</feature>
<dbReference type="PANTHER" id="PTHR46641:SF25">
    <property type="entry name" value="CNMAMIDE RECEPTOR-RELATED"/>
    <property type="match status" value="1"/>
</dbReference>
<dbReference type="InterPro" id="IPR052954">
    <property type="entry name" value="GPCR-Ligand_Int"/>
</dbReference>
<evidence type="ECO:0008006" key="5">
    <source>
        <dbReference type="Google" id="ProtNLM"/>
    </source>
</evidence>
<dbReference type="HOGENOM" id="CLU_858546_0_0_1"/>
<dbReference type="PANTHER" id="PTHR46641">
    <property type="entry name" value="FMRFAMIDE RECEPTOR-RELATED"/>
    <property type="match status" value="1"/>
</dbReference>
<reference evidence="2 4" key="2">
    <citation type="journal article" date="2013" name="Nature">
        <title>Insights into bilaterian evolution from three spiralian genomes.</title>
        <authorList>
            <person name="Simakov O."/>
            <person name="Marletaz F."/>
            <person name="Cho S.J."/>
            <person name="Edsinger-Gonzales E."/>
            <person name="Havlak P."/>
            <person name="Hellsten U."/>
            <person name="Kuo D.H."/>
            <person name="Larsson T."/>
            <person name="Lv J."/>
            <person name="Arendt D."/>
            <person name="Savage R."/>
            <person name="Osoegawa K."/>
            <person name="de Jong P."/>
            <person name="Grimwood J."/>
            <person name="Chapman J.A."/>
            <person name="Shapiro H."/>
            <person name="Aerts A."/>
            <person name="Otillar R.P."/>
            <person name="Terry A.Y."/>
            <person name="Boore J.L."/>
            <person name="Grigoriev I.V."/>
            <person name="Lindberg D.R."/>
            <person name="Seaver E.C."/>
            <person name="Weisblat D.A."/>
            <person name="Putnam N.H."/>
            <person name="Rokhsar D.S."/>
        </authorList>
    </citation>
    <scope>NUCLEOTIDE SEQUENCE</scope>
    <source>
        <strain evidence="2 4">I ESC-2004</strain>
    </source>
</reference>
<keyword evidence="1" id="KW-0472">Membrane</keyword>
<evidence type="ECO:0000313" key="3">
    <source>
        <dbReference type="EnsemblMetazoa" id="CapteP187990"/>
    </source>
</evidence>
<dbReference type="Proteomes" id="UP000014760">
    <property type="component" value="Unassembled WGS sequence"/>
</dbReference>
<dbReference type="AlphaFoldDB" id="R7U483"/>
<feature type="transmembrane region" description="Helical" evidence="1">
    <location>
        <begin position="242"/>
        <end position="263"/>
    </location>
</feature>
<name>R7U483_CAPTE</name>
<keyword evidence="1" id="KW-0812">Transmembrane</keyword>
<proteinExistence type="predicted"/>
<dbReference type="EMBL" id="KB305378">
    <property type="protein sequence ID" value="ELU01165.1"/>
    <property type="molecule type" value="Genomic_DNA"/>
</dbReference>
<keyword evidence="4" id="KW-1185">Reference proteome</keyword>
<dbReference type="Gene3D" id="1.20.1070.10">
    <property type="entry name" value="Rhodopsin 7-helix transmembrane proteins"/>
    <property type="match status" value="1"/>
</dbReference>
<keyword evidence="1" id="KW-1133">Transmembrane helix</keyword>
<organism evidence="2">
    <name type="scientific">Capitella teleta</name>
    <name type="common">Polychaete worm</name>
    <dbReference type="NCBI Taxonomy" id="283909"/>
    <lineage>
        <taxon>Eukaryota</taxon>
        <taxon>Metazoa</taxon>
        <taxon>Spiralia</taxon>
        <taxon>Lophotrochozoa</taxon>
        <taxon>Annelida</taxon>
        <taxon>Polychaeta</taxon>
        <taxon>Sedentaria</taxon>
        <taxon>Scolecida</taxon>
        <taxon>Capitellidae</taxon>
        <taxon>Capitella</taxon>
    </lineage>
</organism>
<evidence type="ECO:0000313" key="2">
    <source>
        <dbReference type="EMBL" id="ELU01165.1"/>
    </source>
</evidence>
<reference evidence="4" key="1">
    <citation type="submission" date="2012-12" db="EMBL/GenBank/DDBJ databases">
        <authorList>
            <person name="Hellsten U."/>
            <person name="Grimwood J."/>
            <person name="Chapman J.A."/>
            <person name="Shapiro H."/>
            <person name="Aerts A."/>
            <person name="Otillar R.P."/>
            <person name="Terry A.Y."/>
            <person name="Boore J.L."/>
            <person name="Simakov O."/>
            <person name="Marletaz F."/>
            <person name="Cho S.-J."/>
            <person name="Edsinger-Gonzales E."/>
            <person name="Havlak P."/>
            <person name="Kuo D.-H."/>
            <person name="Larsson T."/>
            <person name="Lv J."/>
            <person name="Arendt D."/>
            <person name="Savage R."/>
            <person name="Osoegawa K."/>
            <person name="de Jong P."/>
            <person name="Lindberg D.R."/>
            <person name="Seaver E.C."/>
            <person name="Weisblat D.A."/>
            <person name="Putnam N.H."/>
            <person name="Grigoriev I.V."/>
            <person name="Rokhsar D.S."/>
        </authorList>
    </citation>
    <scope>NUCLEOTIDE SEQUENCE</scope>
    <source>
        <strain evidence="4">I ESC-2004</strain>
    </source>
</reference>
<evidence type="ECO:0000256" key="1">
    <source>
        <dbReference type="SAM" id="Phobius"/>
    </source>
</evidence>
<dbReference type="SUPFAM" id="SSF81321">
    <property type="entry name" value="Family A G protein-coupled receptor-like"/>
    <property type="match status" value="1"/>
</dbReference>
<sequence>MPISRSDSKQKSDIRQFQQNNARQYHAMVIADFLKKENELTALSCHFSYCIRRKCQQHNQPFNRYHGDPRYNRKIRTYSGSEIKSFSTNLFDEIRFYCFLAIGFVSISCNGINIRVLQNQRIAFPYIYMTFLAISDFITGIVTKFGHIYIFKTVIMYLKFLFQQMLPLLLMSTTNILTIREIVKGIEFRKSSTNNNAKNRVRCLGVTLGVITVLILTNCPAVANTLSILIGATSGPGRVGVLHILELLRWTCCVTNFFIYVILDKRFRDEVVNLFSCWLQPKIKQHQGRPVAFGTEISLNEATGQTTQHSRLAIMEGKPCTCDV</sequence>
<feature type="transmembrane region" description="Helical" evidence="1">
    <location>
        <begin position="162"/>
        <end position="183"/>
    </location>
</feature>
<evidence type="ECO:0000313" key="4">
    <source>
        <dbReference type="Proteomes" id="UP000014760"/>
    </source>
</evidence>
<dbReference type="EMBL" id="AMQN01001781">
    <property type="status" value="NOT_ANNOTATED_CDS"/>
    <property type="molecule type" value="Genomic_DNA"/>
</dbReference>